<gene>
    <name evidence="1" type="ORF">QFC24_002050</name>
</gene>
<evidence type="ECO:0000313" key="1">
    <source>
        <dbReference type="EMBL" id="KAJ9126318.1"/>
    </source>
</evidence>
<proteinExistence type="predicted"/>
<dbReference type="EMBL" id="JASBWV010000005">
    <property type="protein sequence ID" value="KAJ9126318.1"/>
    <property type="molecule type" value="Genomic_DNA"/>
</dbReference>
<evidence type="ECO:0000313" key="2">
    <source>
        <dbReference type="Proteomes" id="UP001234202"/>
    </source>
</evidence>
<keyword evidence="2" id="KW-1185">Reference proteome</keyword>
<sequence length="694" mass="76474">MAKEATPQTVEKISKKSKGKGRVTKDAEEQKSASSAEKGFSLFKSDSTKDAELDDLFSKSVSSTREGPSYPPSQRPSVSQATFAVPPAPKPESVAVESQPSSEPATTETITSPSNISKRKREEEESASKETSTRKEKKGKKAKKGTATEVNSESAPVEAPKEKAVSSLTTESNVPQVSEPKAAEDDVDMETLESDVVEEREFVHESMREEAGEQDKKKKQKKTKFVPEGESKSDRDRRTIFIGNLPVETVKNKALQRRLYAHIRTFVPDASIESIRFRSIAFATPTSHIAEDAEDADGEEANKREQREKERAAAWRAEQEQEDAAGLGRGAAKRGGQVPMQADEETLRSQGKVFFQPGEKRKVAFIKREFHEQATSINAYMVFGHPAPNRSKNVKPIQDPYEAAEQAVRLGNHSTFEDRILRLDVSRPVLSTLTAEASKEGRSELPIRRAAWLGGKDPKMSLFVGNMDYNTDQQDIWIFFEKLVEAEKGPPKDGQQWVMDVRIIRDKDTQMGKGFGYIAFSDAECVDEILALSTEKLKYAKRTLRVQRCKVLPPALGGKEAKKQAAAVAASGPRSRDGKTTGRPAPGSKPKVTPKPIVVPKGDPTLGARLVNLSKDERKVAKTSDPERLARRMAKKQVVKARAKAGDALAGSKDKVKLDMKSGGKKGKEGGKLKAKKSRVRSEHALHKMKGKRD</sequence>
<name>A0ACC2XRS4_9TREE</name>
<reference evidence="1" key="1">
    <citation type="submission" date="2023-04" db="EMBL/GenBank/DDBJ databases">
        <title>Draft Genome sequencing of Naganishia species isolated from polar environments using Oxford Nanopore Technology.</title>
        <authorList>
            <person name="Leo P."/>
            <person name="Venkateswaran K."/>
        </authorList>
    </citation>
    <scope>NUCLEOTIDE SEQUENCE</scope>
    <source>
        <strain evidence="1">DBVPG 5303</strain>
    </source>
</reference>
<accession>A0ACC2XRS4</accession>
<dbReference type="Proteomes" id="UP001234202">
    <property type="component" value="Unassembled WGS sequence"/>
</dbReference>
<comment type="caution">
    <text evidence="1">The sequence shown here is derived from an EMBL/GenBank/DDBJ whole genome shotgun (WGS) entry which is preliminary data.</text>
</comment>
<organism evidence="1 2">
    <name type="scientific">Naganishia onofrii</name>
    <dbReference type="NCBI Taxonomy" id="1851511"/>
    <lineage>
        <taxon>Eukaryota</taxon>
        <taxon>Fungi</taxon>
        <taxon>Dikarya</taxon>
        <taxon>Basidiomycota</taxon>
        <taxon>Agaricomycotina</taxon>
        <taxon>Tremellomycetes</taxon>
        <taxon>Filobasidiales</taxon>
        <taxon>Filobasidiaceae</taxon>
        <taxon>Naganishia</taxon>
    </lineage>
</organism>
<protein>
    <submittedName>
        <fullName evidence="1">Uncharacterized protein</fullName>
    </submittedName>
</protein>